<organism evidence="1 2">
    <name type="scientific">Swaminathania salitolerans</name>
    <dbReference type="NCBI Taxonomy" id="182838"/>
    <lineage>
        <taxon>Bacteria</taxon>
        <taxon>Pseudomonadati</taxon>
        <taxon>Pseudomonadota</taxon>
        <taxon>Alphaproteobacteria</taxon>
        <taxon>Acetobacterales</taxon>
        <taxon>Acetobacteraceae</taxon>
        <taxon>Swaminathania</taxon>
    </lineage>
</organism>
<gene>
    <name evidence="1" type="ORF">SSA02_00270</name>
</gene>
<dbReference type="EMBL" id="BJVC01000001">
    <property type="protein sequence ID" value="GEL00864.1"/>
    <property type="molecule type" value="Genomic_DNA"/>
</dbReference>
<comment type="caution">
    <text evidence="1">The sequence shown here is derived from an EMBL/GenBank/DDBJ whole genome shotgun (WGS) entry which is preliminary data.</text>
</comment>
<dbReference type="RefSeq" id="WP_147091925.1">
    <property type="nucleotide sequence ID" value="NZ_BJVC01000001.1"/>
</dbReference>
<accession>A0A511BMI3</accession>
<evidence type="ECO:0000313" key="2">
    <source>
        <dbReference type="Proteomes" id="UP000321405"/>
    </source>
</evidence>
<keyword evidence="2" id="KW-1185">Reference proteome</keyword>
<name>A0A511BMI3_9PROT</name>
<dbReference type="OrthoDB" id="7283651at2"/>
<dbReference type="Proteomes" id="UP000321405">
    <property type="component" value="Unassembled WGS sequence"/>
</dbReference>
<proteinExistence type="predicted"/>
<evidence type="ECO:0000313" key="1">
    <source>
        <dbReference type="EMBL" id="GEL00864.1"/>
    </source>
</evidence>
<dbReference type="AlphaFoldDB" id="A0A511BMI3"/>
<reference evidence="1 2" key="1">
    <citation type="submission" date="2019-07" db="EMBL/GenBank/DDBJ databases">
        <title>Whole genome shotgun sequence of Swaminathania salitolerans NBRC 104436.</title>
        <authorList>
            <person name="Hosoyama A."/>
            <person name="Uohara A."/>
            <person name="Ohji S."/>
            <person name="Ichikawa N."/>
        </authorList>
    </citation>
    <scope>NUCLEOTIDE SEQUENCE [LARGE SCALE GENOMIC DNA]</scope>
    <source>
        <strain evidence="1 2">NBRC 104436</strain>
    </source>
</reference>
<sequence>MMTLSHVARSLAFWCAAQFETVAPTSSFWRAHEVMFRAGPVMPSDLFADPSLREKGHVVAFEALAGKGEMLMTPLGGGWRETLRILPVVGLTIGDGRARVRMDAVRPAPGLVSLMWRDAGGACRSVRHVADTGEEPSHIASSLASMLGAGAVSDGPDVLVPRGTLTGSCAGYGRSSRLVRRQSRVFRISVVSGDDRLCPALIDLLTSVLLPDDWVPLVDGQQAQIALRGESIQDAMQTEGLYRREIHVGMIWDQFRSVWSPQMVAGGGWLGAQGGDIGIAPVPDEMGAGVPQEALEAMATALEMPHAYRALKTDRYGTVCRADTPDPGGSGLGGIV</sequence>
<protein>
    <submittedName>
        <fullName evidence="1">Uncharacterized protein</fullName>
    </submittedName>
</protein>